<sequence length="59" mass="6777">MHIELKEFAQSGEIDNDDISQTSTIHNWIRKYSREFNHEGTIIALETFNASGSSSNDQY</sequence>
<name>A0ACA9QID6_9GLOM</name>
<gene>
    <name evidence="1" type="ORF">DHETER_LOCUS14536</name>
</gene>
<accession>A0ACA9QID6</accession>
<protein>
    <submittedName>
        <fullName evidence="1">14032_t:CDS:1</fullName>
    </submittedName>
</protein>
<reference evidence="1" key="1">
    <citation type="submission" date="2021-06" db="EMBL/GenBank/DDBJ databases">
        <authorList>
            <person name="Kallberg Y."/>
            <person name="Tangrot J."/>
            <person name="Rosling A."/>
        </authorList>
    </citation>
    <scope>NUCLEOTIDE SEQUENCE</scope>
    <source>
        <strain evidence="1">IL203A</strain>
    </source>
</reference>
<comment type="caution">
    <text evidence="1">The sequence shown here is derived from an EMBL/GenBank/DDBJ whole genome shotgun (WGS) entry which is preliminary data.</text>
</comment>
<feature type="non-terminal residue" evidence="1">
    <location>
        <position position="59"/>
    </location>
</feature>
<keyword evidence="2" id="KW-1185">Reference proteome</keyword>
<evidence type="ECO:0000313" key="2">
    <source>
        <dbReference type="Proteomes" id="UP000789702"/>
    </source>
</evidence>
<organism evidence="1 2">
    <name type="scientific">Dentiscutata heterogama</name>
    <dbReference type="NCBI Taxonomy" id="1316150"/>
    <lineage>
        <taxon>Eukaryota</taxon>
        <taxon>Fungi</taxon>
        <taxon>Fungi incertae sedis</taxon>
        <taxon>Mucoromycota</taxon>
        <taxon>Glomeromycotina</taxon>
        <taxon>Glomeromycetes</taxon>
        <taxon>Diversisporales</taxon>
        <taxon>Gigasporaceae</taxon>
        <taxon>Dentiscutata</taxon>
    </lineage>
</organism>
<proteinExistence type="predicted"/>
<dbReference type="EMBL" id="CAJVPU010045275">
    <property type="protein sequence ID" value="CAG8749281.1"/>
    <property type="molecule type" value="Genomic_DNA"/>
</dbReference>
<dbReference type="Proteomes" id="UP000789702">
    <property type="component" value="Unassembled WGS sequence"/>
</dbReference>
<evidence type="ECO:0000313" key="1">
    <source>
        <dbReference type="EMBL" id="CAG8749281.1"/>
    </source>
</evidence>